<evidence type="ECO:0000256" key="2">
    <source>
        <dbReference type="ARBA" id="ARBA00022801"/>
    </source>
</evidence>
<dbReference type="GO" id="GO:0003723">
    <property type="term" value="F:RNA binding"/>
    <property type="evidence" value="ECO:0007669"/>
    <property type="project" value="UniProtKB-UniRule"/>
</dbReference>
<proteinExistence type="inferred from homology"/>
<dbReference type="InterPro" id="IPR027417">
    <property type="entry name" value="P-loop_NTPase"/>
</dbReference>
<dbReference type="Pfam" id="PF00270">
    <property type="entry name" value="DEAD"/>
    <property type="match status" value="1"/>
</dbReference>
<organism evidence="6">
    <name type="scientific">Tanacetum cinerariifolium</name>
    <name type="common">Dalmatian daisy</name>
    <name type="synonym">Chrysanthemum cinerariifolium</name>
    <dbReference type="NCBI Taxonomy" id="118510"/>
    <lineage>
        <taxon>Eukaryota</taxon>
        <taxon>Viridiplantae</taxon>
        <taxon>Streptophyta</taxon>
        <taxon>Embryophyta</taxon>
        <taxon>Tracheophyta</taxon>
        <taxon>Spermatophyta</taxon>
        <taxon>Magnoliopsida</taxon>
        <taxon>eudicotyledons</taxon>
        <taxon>Gunneridae</taxon>
        <taxon>Pentapetalae</taxon>
        <taxon>asterids</taxon>
        <taxon>campanulids</taxon>
        <taxon>Asterales</taxon>
        <taxon>Asteraceae</taxon>
        <taxon>Asteroideae</taxon>
        <taxon>Anthemideae</taxon>
        <taxon>Anthemidinae</taxon>
        <taxon>Tanacetum</taxon>
    </lineage>
</organism>
<evidence type="ECO:0000259" key="5">
    <source>
        <dbReference type="Pfam" id="PF00270"/>
    </source>
</evidence>
<dbReference type="PANTHER" id="PTHR24031">
    <property type="entry name" value="RNA HELICASE"/>
    <property type="match status" value="1"/>
</dbReference>
<name>A0A699SHD6_TANCI</name>
<feature type="non-terminal residue" evidence="6">
    <location>
        <position position="50"/>
    </location>
</feature>
<sequence length="50" mass="5303">MSLKGIKDAGYEKMTIVQEATLPVILQGKDVLAKARTGTGKTVAFLLPSI</sequence>
<evidence type="ECO:0000256" key="4">
    <source>
        <dbReference type="RuleBase" id="RU365068"/>
    </source>
</evidence>
<comment type="similarity">
    <text evidence="4">Belongs to the DEAD box helicase family.</text>
</comment>
<keyword evidence="4 6" id="KW-0347">Helicase</keyword>
<evidence type="ECO:0000256" key="1">
    <source>
        <dbReference type="ARBA" id="ARBA00022741"/>
    </source>
</evidence>
<dbReference type="GO" id="GO:0003724">
    <property type="term" value="F:RNA helicase activity"/>
    <property type="evidence" value="ECO:0007669"/>
    <property type="project" value="UniProtKB-EC"/>
</dbReference>
<dbReference type="GO" id="GO:0005524">
    <property type="term" value="F:ATP binding"/>
    <property type="evidence" value="ECO:0007669"/>
    <property type="project" value="UniProtKB-UniRule"/>
</dbReference>
<comment type="function">
    <text evidence="4">RNA helicase.</text>
</comment>
<comment type="caution">
    <text evidence="6">The sequence shown here is derived from an EMBL/GenBank/DDBJ whole genome shotgun (WGS) entry which is preliminary data.</text>
</comment>
<comment type="catalytic activity">
    <reaction evidence="4">
        <text>ATP + H2O = ADP + phosphate + H(+)</text>
        <dbReference type="Rhea" id="RHEA:13065"/>
        <dbReference type="ChEBI" id="CHEBI:15377"/>
        <dbReference type="ChEBI" id="CHEBI:15378"/>
        <dbReference type="ChEBI" id="CHEBI:30616"/>
        <dbReference type="ChEBI" id="CHEBI:43474"/>
        <dbReference type="ChEBI" id="CHEBI:456216"/>
        <dbReference type="EC" id="3.6.4.13"/>
    </reaction>
</comment>
<gene>
    <name evidence="6" type="ORF">Tci_868095</name>
</gene>
<dbReference type="EMBL" id="BKCJ011158393">
    <property type="protein sequence ID" value="GFC96125.1"/>
    <property type="molecule type" value="Genomic_DNA"/>
</dbReference>
<reference evidence="6" key="1">
    <citation type="journal article" date="2019" name="Sci. Rep.">
        <title>Draft genome of Tanacetum cinerariifolium, the natural source of mosquito coil.</title>
        <authorList>
            <person name="Yamashiro T."/>
            <person name="Shiraishi A."/>
            <person name="Satake H."/>
            <person name="Nakayama K."/>
        </authorList>
    </citation>
    <scope>NUCLEOTIDE SEQUENCE</scope>
</reference>
<evidence type="ECO:0000313" key="6">
    <source>
        <dbReference type="EMBL" id="GFC96125.1"/>
    </source>
</evidence>
<dbReference type="AlphaFoldDB" id="A0A699SHD6"/>
<dbReference type="InterPro" id="IPR011545">
    <property type="entry name" value="DEAD/DEAH_box_helicase_dom"/>
</dbReference>
<dbReference type="SUPFAM" id="SSF52540">
    <property type="entry name" value="P-loop containing nucleoside triphosphate hydrolases"/>
    <property type="match status" value="1"/>
</dbReference>
<feature type="domain" description="DEAD/DEAH-box helicase" evidence="5">
    <location>
        <begin position="17"/>
        <end position="50"/>
    </location>
</feature>
<evidence type="ECO:0000256" key="3">
    <source>
        <dbReference type="ARBA" id="ARBA00022840"/>
    </source>
</evidence>
<dbReference type="EC" id="3.6.4.13" evidence="4"/>
<keyword evidence="3 4" id="KW-0067">ATP-binding</keyword>
<keyword evidence="1 4" id="KW-0547">Nucleotide-binding</keyword>
<dbReference type="GO" id="GO:0016787">
    <property type="term" value="F:hydrolase activity"/>
    <property type="evidence" value="ECO:0007669"/>
    <property type="project" value="UniProtKB-KW"/>
</dbReference>
<dbReference type="Gene3D" id="3.40.50.300">
    <property type="entry name" value="P-loop containing nucleotide triphosphate hydrolases"/>
    <property type="match status" value="1"/>
</dbReference>
<keyword evidence="2 4" id="KW-0378">Hydrolase</keyword>
<keyword evidence="4" id="KW-0694">RNA-binding</keyword>
<accession>A0A699SHD6</accession>
<protein>
    <recommendedName>
        <fullName evidence="4">ATP-dependent RNA helicase</fullName>
        <ecNumber evidence="4">3.6.4.13</ecNumber>
    </recommendedName>
</protein>
<comment type="domain">
    <text evidence="4">The Q motif is unique to and characteristic of the DEAD box family of RNA helicases and controls ATP binding and hydrolysis.</text>
</comment>